<dbReference type="Proteomes" id="UP000440732">
    <property type="component" value="Unassembled WGS sequence"/>
</dbReference>
<sequence length="519" mass="58417">MECKVALKVRWTTTEVTMLVEEWAALCTTPGSKTLTGERLSKAIFDRYNGRCIRTGQLRRSPAAVDTQRNRMVHFVRFVCDFDCRERAQGRRPWSELSSEEQLKVDIPLEWKRQVTTFTPEAFTVFKNVILPTEGQVGRVLKHKRRFTKSDKPRAQVRIERQPRWSSQDEVLLATQWGLFLRRESLTLAEFMEIDYSSRSCRRLVCPGRSSIASWRKLCALVVSWQFISAFNAQHQPGWFELDDDEQDSQIMWDEIPDNFEALEQEVFAAMEQAALNLKYDGLAKYEPKLTPEAVVPLSPKAISAPLRDGLVPSNLVSLALLCPTNIGTGTNVPATSDNALDRLLLEDDDSESEDEMQQALTALPTINDAACLVLSAKADESEQQPVDLEPAKVEICANANQTIVSALEKLNKEAQQGLRRLQTVLEQEAERTQNCIRALQLDRRAPGLVKHMELVVSQQNNRFMSALRNAEELCSQNGAEARSLMHELLGAGLERPRNGSTDLDGVVSVTAPSDALLY</sequence>
<evidence type="ECO:0000313" key="7">
    <source>
        <dbReference type="EMBL" id="KAE9251903.1"/>
    </source>
</evidence>
<evidence type="ECO:0000313" key="11">
    <source>
        <dbReference type="Proteomes" id="UP000437068"/>
    </source>
</evidence>
<evidence type="ECO:0000313" key="13">
    <source>
        <dbReference type="Proteomes" id="UP000440732"/>
    </source>
</evidence>
<protein>
    <submittedName>
        <fullName evidence="2">Uncharacterized protein</fullName>
    </submittedName>
</protein>
<dbReference type="EMBL" id="QXGF01000057">
    <property type="protein sequence ID" value="KAE8948218.1"/>
    <property type="molecule type" value="Genomic_DNA"/>
</dbReference>
<evidence type="ECO:0000313" key="6">
    <source>
        <dbReference type="EMBL" id="KAE9230214.1"/>
    </source>
</evidence>
<dbReference type="EMBL" id="QXGA01000084">
    <property type="protein sequence ID" value="KAE9153026.1"/>
    <property type="molecule type" value="Genomic_DNA"/>
</dbReference>
<proteinExistence type="predicted"/>
<feature type="coiled-coil region" evidence="1">
    <location>
        <begin position="405"/>
        <end position="432"/>
    </location>
</feature>
<evidence type="ECO:0000256" key="1">
    <source>
        <dbReference type="SAM" id="Coils"/>
    </source>
</evidence>
<evidence type="ECO:0000313" key="14">
    <source>
        <dbReference type="Proteomes" id="UP000441208"/>
    </source>
</evidence>
<comment type="caution">
    <text evidence="2">The sequence shown here is derived from an EMBL/GenBank/DDBJ whole genome shotgun (WGS) entry which is preliminary data.</text>
</comment>
<evidence type="ECO:0000313" key="2">
    <source>
        <dbReference type="EMBL" id="KAE8948218.1"/>
    </source>
</evidence>
<dbReference type="Proteomes" id="UP000433483">
    <property type="component" value="Unassembled WGS sequence"/>
</dbReference>
<reference evidence="9 10" key="1">
    <citation type="submission" date="2018-08" db="EMBL/GenBank/DDBJ databases">
        <title>Genomic investigation of the strawberry pathogen Phytophthora fragariae indicates pathogenicity is determined by transcriptional variation in three key races.</title>
        <authorList>
            <person name="Adams T.M."/>
            <person name="Armitage A.D."/>
            <person name="Sobczyk M.K."/>
            <person name="Bates H.J."/>
            <person name="Dunwell J.M."/>
            <person name="Nellist C.F."/>
            <person name="Harrison R.J."/>
        </authorList>
    </citation>
    <scope>NUCLEOTIDE SEQUENCE [LARGE SCALE GENOMIC DNA]</scope>
    <source>
        <strain evidence="8 11">A4</strain>
        <strain evidence="7 12">BC-1</strain>
        <strain evidence="6 10">NOV-27</strain>
        <strain evidence="5 13">NOV-5</strain>
        <strain evidence="4 14">NOV-71</strain>
        <strain evidence="2 9">NOV-9</strain>
        <strain evidence="3 15">SCRP245</strain>
    </source>
</reference>
<dbReference type="Proteomes" id="UP000440367">
    <property type="component" value="Unassembled WGS sequence"/>
</dbReference>
<evidence type="ECO:0000313" key="5">
    <source>
        <dbReference type="EMBL" id="KAE9153026.1"/>
    </source>
</evidence>
<dbReference type="Proteomes" id="UP000429523">
    <property type="component" value="Unassembled WGS sequence"/>
</dbReference>
<dbReference type="OrthoDB" id="100082at2759"/>
<dbReference type="EMBL" id="QXGB01000106">
    <property type="protein sequence ID" value="KAE9230214.1"/>
    <property type="molecule type" value="Genomic_DNA"/>
</dbReference>
<dbReference type="Proteomes" id="UP000441208">
    <property type="component" value="Unassembled WGS sequence"/>
</dbReference>
<evidence type="ECO:0000313" key="15">
    <source>
        <dbReference type="Proteomes" id="UP000460718"/>
    </source>
</evidence>
<dbReference type="EMBL" id="QXGD01000123">
    <property type="protein sequence ID" value="KAE9251903.1"/>
    <property type="molecule type" value="Genomic_DNA"/>
</dbReference>
<keyword evidence="10" id="KW-1185">Reference proteome</keyword>
<organism evidence="2 9">
    <name type="scientific">Phytophthora fragariae</name>
    <dbReference type="NCBI Taxonomy" id="53985"/>
    <lineage>
        <taxon>Eukaryota</taxon>
        <taxon>Sar</taxon>
        <taxon>Stramenopiles</taxon>
        <taxon>Oomycota</taxon>
        <taxon>Peronosporomycetes</taxon>
        <taxon>Peronosporales</taxon>
        <taxon>Peronosporaceae</taxon>
        <taxon>Phytophthora</taxon>
    </lineage>
</organism>
<dbReference type="EMBL" id="QXGE01000087">
    <property type="protein sequence ID" value="KAE9325494.1"/>
    <property type="molecule type" value="Genomic_DNA"/>
</dbReference>
<keyword evidence="1" id="KW-0175">Coiled coil</keyword>
<evidence type="ECO:0000313" key="8">
    <source>
        <dbReference type="EMBL" id="KAE9325494.1"/>
    </source>
</evidence>
<accession>A0A6A3G2P3</accession>
<dbReference type="EMBL" id="QXFW01000082">
    <property type="protein sequence ID" value="KAE9026160.1"/>
    <property type="molecule type" value="Genomic_DNA"/>
</dbReference>
<evidence type="ECO:0000313" key="10">
    <source>
        <dbReference type="Proteomes" id="UP000433483"/>
    </source>
</evidence>
<evidence type="ECO:0000313" key="12">
    <source>
        <dbReference type="Proteomes" id="UP000440367"/>
    </source>
</evidence>
<evidence type="ECO:0000313" key="3">
    <source>
        <dbReference type="EMBL" id="KAE9026160.1"/>
    </source>
</evidence>
<dbReference type="Proteomes" id="UP000437068">
    <property type="component" value="Unassembled WGS sequence"/>
</dbReference>
<evidence type="ECO:0000313" key="4">
    <source>
        <dbReference type="EMBL" id="KAE9137369.1"/>
    </source>
</evidence>
<name>A0A6A3G2P3_9STRA</name>
<dbReference type="Proteomes" id="UP000460718">
    <property type="component" value="Unassembled WGS sequence"/>
</dbReference>
<dbReference type="AlphaFoldDB" id="A0A6A3G2P3"/>
<gene>
    <name evidence="8" type="ORF">PF001_g2912</name>
    <name evidence="7" type="ORF">PF002_g4085</name>
    <name evidence="6" type="ORF">PF005_g3564</name>
    <name evidence="5" type="ORF">PF006_g2818</name>
    <name evidence="4" type="ORF">PF007_g1824</name>
    <name evidence="2" type="ORF">PF009_g2217</name>
    <name evidence="3" type="ORF">PF011_g2691</name>
</gene>
<dbReference type="EMBL" id="QXFZ01000046">
    <property type="protein sequence ID" value="KAE9137369.1"/>
    <property type="molecule type" value="Genomic_DNA"/>
</dbReference>
<evidence type="ECO:0000313" key="9">
    <source>
        <dbReference type="Proteomes" id="UP000429523"/>
    </source>
</evidence>